<evidence type="ECO:0000313" key="2">
    <source>
        <dbReference type="EMBL" id="KAK4027219.1"/>
    </source>
</evidence>
<dbReference type="Gene3D" id="3.30.710.10">
    <property type="entry name" value="Potassium Channel Kv1.1, Chain A"/>
    <property type="match status" value="1"/>
</dbReference>
<organism evidence="2 3">
    <name type="scientific">Daphnia magna</name>
    <dbReference type="NCBI Taxonomy" id="35525"/>
    <lineage>
        <taxon>Eukaryota</taxon>
        <taxon>Metazoa</taxon>
        <taxon>Ecdysozoa</taxon>
        <taxon>Arthropoda</taxon>
        <taxon>Crustacea</taxon>
        <taxon>Branchiopoda</taxon>
        <taxon>Diplostraca</taxon>
        <taxon>Cladocera</taxon>
        <taxon>Anomopoda</taxon>
        <taxon>Daphniidae</taxon>
        <taxon>Daphnia</taxon>
    </lineage>
</organism>
<name>A0ABR0AQ09_9CRUS</name>
<dbReference type="InterPro" id="IPR011333">
    <property type="entry name" value="SKP1/BTB/POZ_sf"/>
</dbReference>
<feature type="domain" description="BTB" evidence="1">
    <location>
        <begin position="186"/>
        <end position="254"/>
    </location>
</feature>
<reference evidence="2 3" key="1">
    <citation type="journal article" date="2023" name="Nucleic Acids Res.">
        <title>The hologenome of Daphnia magna reveals possible DNA methylation and microbiome-mediated evolution of the host genome.</title>
        <authorList>
            <person name="Chaturvedi A."/>
            <person name="Li X."/>
            <person name="Dhandapani V."/>
            <person name="Marshall H."/>
            <person name="Kissane S."/>
            <person name="Cuenca-Cambronero M."/>
            <person name="Asole G."/>
            <person name="Calvet F."/>
            <person name="Ruiz-Romero M."/>
            <person name="Marangio P."/>
            <person name="Guigo R."/>
            <person name="Rago D."/>
            <person name="Mirbahai L."/>
            <person name="Eastwood N."/>
            <person name="Colbourne J.K."/>
            <person name="Zhou J."/>
            <person name="Mallon E."/>
            <person name="Orsini L."/>
        </authorList>
    </citation>
    <scope>NUCLEOTIDE SEQUENCE [LARGE SCALE GENOMIC DNA]</scope>
    <source>
        <strain evidence="2">LRV0_1</strain>
    </source>
</reference>
<protein>
    <recommendedName>
        <fullName evidence="1">BTB domain-containing protein</fullName>
    </recommendedName>
</protein>
<dbReference type="PROSITE" id="PS50097">
    <property type="entry name" value="BTB"/>
    <property type="match status" value="1"/>
</dbReference>
<comment type="caution">
    <text evidence="2">The sequence shown here is derived from an EMBL/GenBank/DDBJ whole genome shotgun (WGS) entry which is preliminary data.</text>
</comment>
<dbReference type="Proteomes" id="UP001234178">
    <property type="component" value="Unassembled WGS sequence"/>
</dbReference>
<dbReference type="EMBL" id="JAOYFB010000038">
    <property type="protein sequence ID" value="KAK4027219.1"/>
    <property type="molecule type" value="Genomic_DNA"/>
</dbReference>
<dbReference type="InterPro" id="IPR000210">
    <property type="entry name" value="BTB/POZ_dom"/>
</dbReference>
<dbReference type="SMART" id="SM00225">
    <property type="entry name" value="BTB"/>
    <property type="match status" value="1"/>
</dbReference>
<dbReference type="SUPFAM" id="SSF54695">
    <property type="entry name" value="POZ domain"/>
    <property type="match status" value="1"/>
</dbReference>
<evidence type="ECO:0000259" key="1">
    <source>
        <dbReference type="PROSITE" id="PS50097"/>
    </source>
</evidence>
<dbReference type="Pfam" id="PF00651">
    <property type="entry name" value="BTB"/>
    <property type="match status" value="1"/>
</dbReference>
<evidence type="ECO:0000313" key="3">
    <source>
        <dbReference type="Proteomes" id="UP001234178"/>
    </source>
</evidence>
<proteinExistence type="predicted"/>
<sequence>MPGSSLRDKRSTMFSIFASSASEISTQTSEIRQLRDGLFCIPWNDRTSTGRRAITDLGSLKEKILSCVLNYYDDLDGTGVTLEMRIHLTEATKPQEMLVYATKDGIQQKMTFGDCWTACWEKRVTLCACGGCTSELCCEDCGEPRQTFGFEVLIDLTPNNGSTSVKEGKLHVLQHLSNLWKDKTLSDVTFHCGEGESIKAHTLIVSSASPTLAAMCQNGFEKGTDRIIPIKLTKAHIFENLLRYIYTGEVVAEEDADLEELLIAAKEYAVESLKQECAVRLSRFYVEERQSRFYTPGLAGHDEDISRITLSDHAAYAGPVNRSTSIMIICYETSRSRT</sequence>
<gene>
    <name evidence="2" type="ORF">OUZ56_016231</name>
</gene>
<dbReference type="PANTHER" id="PTHR24413">
    <property type="entry name" value="SPECKLE-TYPE POZ PROTEIN"/>
    <property type="match status" value="1"/>
</dbReference>
<keyword evidence="3" id="KW-1185">Reference proteome</keyword>
<accession>A0ABR0AQ09</accession>
<dbReference type="CDD" id="cd18186">
    <property type="entry name" value="BTB_POZ_ZBTB_KLHL-like"/>
    <property type="match status" value="1"/>
</dbReference>